<dbReference type="EMBL" id="UINC01206199">
    <property type="protein sequence ID" value="SVE27716.1"/>
    <property type="molecule type" value="Genomic_DNA"/>
</dbReference>
<dbReference type="AlphaFoldDB" id="A0A383C5M6"/>
<proteinExistence type="predicted"/>
<accession>A0A383C5M6</accession>
<reference evidence="1" key="1">
    <citation type="submission" date="2018-05" db="EMBL/GenBank/DDBJ databases">
        <authorList>
            <person name="Lanie J.A."/>
            <person name="Ng W.-L."/>
            <person name="Kazmierczak K.M."/>
            <person name="Andrzejewski T.M."/>
            <person name="Davidsen T.M."/>
            <person name="Wayne K.J."/>
            <person name="Tettelin H."/>
            <person name="Glass J.I."/>
            <person name="Rusch D."/>
            <person name="Podicherti R."/>
            <person name="Tsui H.-C.T."/>
            <person name="Winkler M.E."/>
        </authorList>
    </citation>
    <scope>NUCLEOTIDE SEQUENCE</scope>
</reference>
<gene>
    <name evidence="1" type="ORF">METZ01_LOCUS480570</name>
</gene>
<evidence type="ECO:0000313" key="1">
    <source>
        <dbReference type="EMBL" id="SVE27716.1"/>
    </source>
</evidence>
<organism evidence="1">
    <name type="scientific">marine metagenome</name>
    <dbReference type="NCBI Taxonomy" id="408172"/>
    <lineage>
        <taxon>unclassified sequences</taxon>
        <taxon>metagenomes</taxon>
        <taxon>ecological metagenomes</taxon>
    </lineage>
</organism>
<protein>
    <submittedName>
        <fullName evidence="1">Uncharacterized protein</fullName>
    </submittedName>
</protein>
<name>A0A383C5M6_9ZZZZ</name>
<sequence length="40" mass="4168">VLELRGCSADLVEKQVSSAGAVRSGFSIKYNGSLDREGAP</sequence>
<feature type="non-terminal residue" evidence="1">
    <location>
        <position position="1"/>
    </location>
</feature>
<feature type="non-terminal residue" evidence="1">
    <location>
        <position position="40"/>
    </location>
</feature>